<dbReference type="PANTHER" id="PTHR43798">
    <property type="entry name" value="MONOACYLGLYCEROL LIPASE"/>
    <property type="match status" value="1"/>
</dbReference>
<dbReference type="SUPFAM" id="SSF53474">
    <property type="entry name" value="alpha/beta-Hydrolases"/>
    <property type="match status" value="1"/>
</dbReference>
<accession>A0ABP7LDQ8</accession>
<dbReference type="Gene3D" id="3.40.50.1820">
    <property type="entry name" value="alpha/beta hydrolase"/>
    <property type="match status" value="1"/>
</dbReference>
<evidence type="ECO:0000313" key="3">
    <source>
        <dbReference type="EMBL" id="GAA3899959.1"/>
    </source>
</evidence>
<feature type="domain" description="Serine aminopeptidase S33" evidence="2">
    <location>
        <begin position="28"/>
        <end position="143"/>
    </location>
</feature>
<protein>
    <recommendedName>
        <fullName evidence="2">Serine aminopeptidase S33 domain-containing protein</fullName>
    </recommendedName>
</protein>
<dbReference type="Proteomes" id="UP001501563">
    <property type="component" value="Unassembled WGS sequence"/>
</dbReference>
<dbReference type="EMBL" id="BAAAZA010000043">
    <property type="protein sequence ID" value="GAA3899959.1"/>
    <property type="molecule type" value="Genomic_DNA"/>
</dbReference>
<gene>
    <name evidence="3" type="ORF">GCM10022207_80790</name>
</gene>
<proteinExistence type="predicted"/>
<feature type="region of interest" description="Disordered" evidence="1">
    <location>
        <begin position="241"/>
        <end position="267"/>
    </location>
</feature>
<organism evidence="3 4">
    <name type="scientific">Streptomyces lannensis</name>
    <dbReference type="NCBI Taxonomy" id="766498"/>
    <lineage>
        <taxon>Bacteria</taxon>
        <taxon>Bacillati</taxon>
        <taxon>Actinomycetota</taxon>
        <taxon>Actinomycetes</taxon>
        <taxon>Kitasatosporales</taxon>
        <taxon>Streptomycetaceae</taxon>
        <taxon>Streptomyces</taxon>
    </lineage>
</organism>
<reference evidence="4" key="1">
    <citation type="journal article" date="2019" name="Int. J. Syst. Evol. Microbiol.">
        <title>The Global Catalogue of Microorganisms (GCM) 10K type strain sequencing project: providing services to taxonomists for standard genome sequencing and annotation.</title>
        <authorList>
            <consortium name="The Broad Institute Genomics Platform"/>
            <consortium name="The Broad Institute Genome Sequencing Center for Infectious Disease"/>
            <person name="Wu L."/>
            <person name="Ma J."/>
        </authorList>
    </citation>
    <scope>NUCLEOTIDE SEQUENCE [LARGE SCALE GENOMIC DNA]</scope>
    <source>
        <strain evidence="4">JCM 16578</strain>
    </source>
</reference>
<evidence type="ECO:0000256" key="1">
    <source>
        <dbReference type="SAM" id="MobiDB-lite"/>
    </source>
</evidence>
<comment type="caution">
    <text evidence="3">The sequence shown here is derived from an EMBL/GenBank/DDBJ whole genome shotgun (WGS) entry which is preliminary data.</text>
</comment>
<dbReference type="RefSeq" id="WP_345553888.1">
    <property type="nucleotide sequence ID" value="NZ_BAAAZA010000043.1"/>
</dbReference>
<name>A0ABP7LDQ8_9ACTN</name>
<keyword evidence="4" id="KW-1185">Reference proteome</keyword>
<dbReference type="Pfam" id="PF12146">
    <property type="entry name" value="Hydrolase_4"/>
    <property type="match status" value="1"/>
</dbReference>
<dbReference type="InterPro" id="IPR050266">
    <property type="entry name" value="AB_hydrolase_sf"/>
</dbReference>
<dbReference type="InterPro" id="IPR022742">
    <property type="entry name" value="Hydrolase_4"/>
</dbReference>
<feature type="compositionally biased region" description="Basic and acidic residues" evidence="1">
    <location>
        <begin position="255"/>
        <end position="267"/>
    </location>
</feature>
<evidence type="ECO:0000313" key="4">
    <source>
        <dbReference type="Proteomes" id="UP001501563"/>
    </source>
</evidence>
<dbReference type="InterPro" id="IPR029058">
    <property type="entry name" value="AB_hydrolase_fold"/>
</dbReference>
<evidence type="ECO:0000259" key="2">
    <source>
        <dbReference type="Pfam" id="PF12146"/>
    </source>
</evidence>
<sequence>MIGFSSFAHGHDGELLSGIHGGDGDPDAATVVLLHGAGNGSTRRLLPLLEEFVARGCRGLAFDFSGHGESTGRLAELSLKRRFEQAVAVIDARTPANGPLVLVGFSMSGQTVADLARHYRRRVVALGLCAPAVYAADAWPLPFGDGAGRFTEILRTPGSWRTAPALEVLRTYRGRAVLAVPGTDSVIPAEVTASVAAALAANASFTRLDLPRAEHRLGLWFRDHAEDRRRFVDVVLADGAQGPPFGSGRPGEAAPFDRRRHDPNDRP</sequence>
<dbReference type="PANTHER" id="PTHR43798:SF33">
    <property type="entry name" value="HYDROLASE, PUTATIVE (AFU_ORTHOLOGUE AFUA_2G14860)-RELATED"/>
    <property type="match status" value="1"/>
</dbReference>